<dbReference type="PANTHER" id="PTHR24419:SF18">
    <property type="entry name" value="SERINE_THREONINE-PROTEIN KINASE HASPIN"/>
    <property type="match status" value="1"/>
</dbReference>
<dbReference type="GO" id="GO:0000278">
    <property type="term" value="P:mitotic cell cycle"/>
    <property type="evidence" value="ECO:0007669"/>
    <property type="project" value="TreeGrafter"/>
</dbReference>
<evidence type="ECO:0000256" key="1">
    <source>
        <dbReference type="SAM" id="MobiDB-lite"/>
    </source>
</evidence>
<dbReference type="GO" id="GO:0072354">
    <property type="term" value="F:histone H3T3 kinase activity"/>
    <property type="evidence" value="ECO:0007669"/>
    <property type="project" value="TreeGrafter"/>
</dbReference>
<sequence length="585" mass="68455">MDEKFKHSYFKSIPIDLKHLEENFIQTEDDIKYGYNAFRIHDFQNYIPIYSTLFNMNEKNYNQVTLNNQYHFMNMNTVYDSINKTTCNKPVFIKFSPLIDPIRFMIGKYNSYDSIRRLPTINNSEECFAKLVNYNNVSYVDGFYCFLTNILLEKHGFIHGLQYYGSYLGVQDVYKANVTDDIDYLKSSDYFNENINNGFSITDMPKNEYGNFGSRGNKNKLQISETNHNITIDNVDTFTETNNDTITDNSTDIKSTQPTIELESIYETEKNKDGTNKSESNGYSSTNTSNNSEANYSTDEESDTESTNDNEKEDDEDWETDEDDESNSNCSSISEEEEHIYAYIKEFPTQMICIEKCDGTLDDLFLKDKINIDTGATALFQIIMILNTYQKAFQFTHNDLHTNNIMYVKTDIEYLYYKFENEIYRVPTHGVIYKIIDFGRSIYTYNGTLYCSDSFAKDGDANSQYNCEPYYNNKKPHIPPNYSFDLCRLGTSIYDFIIDDDEKPQDMDDLQKMICCWCKDDQGKNVLYKKNGEERYPNFKLYKMIARTVHNHKPNEQLKHSIFKQFLFSGTYDKLIDIDSIPSYA</sequence>
<feature type="compositionally biased region" description="Low complexity" evidence="1">
    <location>
        <begin position="243"/>
        <end position="256"/>
    </location>
</feature>
<dbReference type="GO" id="GO:0035556">
    <property type="term" value="P:intracellular signal transduction"/>
    <property type="evidence" value="ECO:0007669"/>
    <property type="project" value="TreeGrafter"/>
</dbReference>
<feature type="region of interest" description="Disordered" evidence="1">
    <location>
        <begin position="243"/>
        <end position="333"/>
    </location>
</feature>
<protein>
    <recommendedName>
        <fullName evidence="3">Protein kinase domain-containing protein</fullName>
    </recommendedName>
</protein>
<accession>A0A6C0DRY9</accession>
<dbReference type="InterPro" id="IPR011009">
    <property type="entry name" value="Kinase-like_dom_sf"/>
</dbReference>
<dbReference type="PANTHER" id="PTHR24419">
    <property type="entry name" value="INTERLEUKIN-1 RECEPTOR-ASSOCIATED KINASE"/>
    <property type="match status" value="1"/>
</dbReference>
<dbReference type="GO" id="GO:0005737">
    <property type="term" value="C:cytoplasm"/>
    <property type="evidence" value="ECO:0007669"/>
    <property type="project" value="TreeGrafter"/>
</dbReference>
<evidence type="ECO:0008006" key="3">
    <source>
        <dbReference type="Google" id="ProtNLM"/>
    </source>
</evidence>
<dbReference type="Gene3D" id="1.10.510.10">
    <property type="entry name" value="Transferase(Phosphotransferase) domain 1"/>
    <property type="match status" value="1"/>
</dbReference>
<dbReference type="AlphaFoldDB" id="A0A6C0DRY9"/>
<feature type="compositionally biased region" description="Basic and acidic residues" evidence="1">
    <location>
        <begin position="267"/>
        <end position="276"/>
    </location>
</feature>
<name>A0A6C0DRY9_9ZZZZ</name>
<evidence type="ECO:0000313" key="2">
    <source>
        <dbReference type="EMBL" id="QHT19080.1"/>
    </source>
</evidence>
<organism evidence="2">
    <name type="scientific">viral metagenome</name>
    <dbReference type="NCBI Taxonomy" id="1070528"/>
    <lineage>
        <taxon>unclassified sequences</taxon>
        <taxon>metagenomes</taxon>
        <taxon>organismal metagenomes</taxon>
    </lineage>
</organism>
<proteinExistence type="predicted"/>
<dbReference type="SUPFAM" id="SSF56112">
    <property type="entry name" value="Protein kinase-like (PK-like)"/>
    <property type="match status" value="1"/>
</dbReference>
<dbReference type="GO" id="GO:0005634">
    <property type="term" value="C:nucleus"/>
    <property type="evidence" value="ECO:0007669"/>
    <property type="project" value="TreeGrafter"/>
</dbReference>
<feature type="compositionally biased region" description="Acidic residues" evidence="1">
    <location>
        <begin position="298"/>
        <end position="326"/>
    </location>
</feature>
<dbReference type="EMBL" id="MN739662">
    <property type="protein sequence ID" value="QHT19080.1"/>
    <property type="molecule type" value="Genomic_DNA"/>
</dbReference>
<feature type="compositionally biased region" description="Low complexity" evidence="1">
    <location>
        <begin position="278"/>
        <end position="297"/>
    </location>
</feature>
<reference evidence="2" key="1">
    <citation type="journal article" date="2020" name="Nature">
        <title>Giant virus diversity and host interactions through global metagenomics.</title>
        <authorList>
            <person name="Schulz F."/>
            <person name="Roux S."/>
            <person name="Paez-Espino D."/>
            <person name="Jungbluth S."/>
            <person name="Walsh D.A."/>
            <person name="Denef V.J."/>
            <person name="McMahon K.D."/>
            <person name="Konstantinidis K.T."/>
            <person name="Eloe-Fadrosh E.A."/>
            <person name="Kyrpides N.C."/>
            <person name="Woyke T."/>
        </authorList>
    </citation>
    <scope>NUCLEOTIDE SEQUENCE</scope>
    <source>
        <strain evidence="2">GVMAG-M-3300023174-49</strain>
    </source>
</reference>